<comment type="caution">
    <text evidence="1">The sequence shown here is derived from an EMBL/GenBank/DDBJ whole genome shotgun (WGS) entry which is preliminary data.</text>
</comment>
<dbReference type="EMBL" id="LHYC01000061">
    <property type="protein sequence ID" value="KXB04506.1"/>
    <property type="molecule type" value="Genomic_DNA"/>
</dbReference>
<evidence type="ECO:0000313" key="2">
    <source>
        <dbReference type="Proteomes" id="UP000070549"/>
    </source>
</evidence>
<reference evidence="1 2" key="1">
    <citation type="journal article" date="2016" name="Sci. Rep.">
        <title>Metabolic traits of an uncultured archaeal lineage -MSBL1- from brine pools of the Red Sea.</title>
        <authorList>
            <person name="Mwirichia R."/>
            <person name="Alam I."/>
            <person name="Rashid M."/>
            <person name="Vinu M."/>
            <person name="Ba-Alawi W."/>
            <person name="Anthony Kamau A."/>
            <person name="Kamanda Ngugi D."/>
            <person name="Goker M."/>
            <person name="Klenk H.P."/>
            <person name="Bajic V."/>
            <person name="Stingl U."/>
        </authorList>
    </citation>
    <scope>NUCLEOTIDE SEQUENCE [LARGE SCALE GENOMIC DNA]</scope>
    <source>
        <strain evidence="1">SCGC-AAA382A03</strain>
    </source>
</reference>
<dbReference type="AlphaFoldDB" id="A0A133VDH8"/>
<organism evidence="1 2">
    <name type="scientific">candidate division MSBL1 archaeon SCGC-AAA382A03</name>
    <dbReference type="NCBI Taxonomy" id="1698278"/>
    <lineage>
        <taxon>Archaea</taxon>
        <taxon>Methanobacteriati</taxon>
        <taxon>Methanobacteriota</taxon>
        <taxon>candidate division MSBL1</taxon>
    </lineage>
</organism>
<keyword evidence="2" id="KW-1185">Reference proteome</keyword>
<name>A0A133VDH8_9EURY</name>
<gene>
    <name evidence="1" type="ORF">AKJ49_02030</name>
</gene>
<dbReference type="Proteomes" id="UP000070549">
    <property type="component" value="Unassembled WGS sequence"/>
</dbReference>
<proteinExistence type="predicted"/>
<protein>
    <submittedName>
        <fullName evidence="1">Uncharacterized protein</fullName>
    </submittedName>
</protein>
<evidence type="ECO:0000313" key="1">
    <source>
        <dbReference type="EMBL" id="KXB04506.1"/>
    </source>
</evidence>
<accession>A0A133VDH8</accession>
<sequence length="148" mass="17098">MAKKQGEVEEFEAGRINFEKVLQGAINKANQMFITGNPKFPLAVQNTWDRCLEADKDAIMELIEERAKRKTEISGSYAEMRKGSKGFKGIITGNRSFLKHMNASIESYTRHYLTDTEFYRTALEVINEGLKKRYYGKKRTWEKDQMGA</sequence>